<keyword evidence="3 6" id="KW-0812">Transmembrane</keyword>
<accession>A0ABV2M207</accession>
<keyword evidence="4 6" id="KW-1133">Transmembrane helix</keyword>
<evidence type="ECO:0000256" key="3">
    <source>
        <dbReference type="ARBA" id="ARBA00022692"/>
    </source>
</evidence>
<feature type="transmembrane region" description="Helical" evidence="6">
    <location>
        <begin position="106"/>
        <end position="125"/>
    </location>
</feature>
<comment type="caution">
    <text evidence="8">The sequence shown here is derived from an EMBL/GenBank/DDBJ whole genome shotgun (WGS) entry which is preliminary data.</text>
</comment>
<feature type="transmembrane region" description="Helical" evidence="6">
    <location>
        <begin position="12"/>
        <end position="36"/>
    </location>
</feature>
<name>A0ABV2M207_9FIRM</name>
<dbReference type="PANTHER" id="PTHR23519">
    <property type="entry name" value="AUTOPHAGY-RELATED PROTEIN 22"/>
    <property type="match status" value="1"/>
</dbReference>
<dbReference type="Proteomes" id="UP001549106">
    <property type="component" value="Unassembled WGS sequence"/>
</dbReference>
<dbReference type="InterPro" id="IPR050495">
    <property type="entry name" value="ATG22/LtaA_families"/>
</dbReference>
<evidence type="ECO:0000256" key="4">
    <source>
        <dbReference type="ARBA" id="ARBA00022989"/>
    </source>
</evidence>
<protein>
    <submittedName>
        <fullName evidence="8">UMF1 family MFS transporter</fullName>
    </submittedName>
</protein>
<feature type="transmembrane region" description="Helical" evidence="6">
    <location>
        <begin position="267"/>
        <end position="287"/>
    </location>
</feature>
<organism evidence="8 9">
    <name type="scientific">Blautia caecimuris</name>
    <dbReference type="NCBI Taxonomy" id="1796615"/>
    <lineage>
        <taxon>Bacteria</taxon>
        <taxon>Bacillati</taxon>
        <taxon>Bacillota</taxon>
        <taxon>Clostridia</taxon>
        <taxon>Lachnospirales</taxon>
        <taxon>Lachnospiraceae</taxon>
        <taxon>Blautia</taxon>
    </lineage>
</organism>
<dbReference type="PANTHER" id="PTHR23519:SF1">
    <property type="entry name" value="AUTOPHAGY-RELATED PROTEIN 22"/>
    <property type="match status" value="1"/>
</dbReference>
<feature type="transmembrane region" description="Helical" evidence="6">
    <location>
        <begin position="48"/>
        <end position="71"/>
    </location>
</feature>
<feature type="transmembrane region" description="Helical" evidence="6">
    <location>
        <begin position="299"/>
        <end position="317"/>
    </location>
</feature>
<feature type="domain" description="Major facilitator superfamily (MFS) profile" evidence="7">
    <location>
        <begin position="11"/>
        <end position="409"/>
    </location>
</feature>
<evidence type="ECO:0000256" key="5">
    <source>
        <dbReference type="ARBA" id="ARBA00023136"/>
    </source>
</evidence>
<dbReference type="PROSITE" id="PS50850">
    <property type="entry name" value="MFS"/>
    <property type="match status" value="1"/>
</dbReference>
<feature type="transmembrane region" description="Helical" evidence="6">
    <location>
        <begin position="179"/>
        <end position="197"/>
    </location>
</feature>
<dbReference type="Pfam" id="PF11700">
    <property type="entry name" value="ATG22"/>
    <property type="match status" value="1"/>
</dbReference>
<evidence type="ECO:0000313" key="8">
    <source>
        <dbReference type="EMBL" id="MET3750481.1"/>
    </source>
</evidence>
<gene>
    <name evidence="8" type="ORF">ABID24_001733</name>
</gene>
<sequence length="413" mass="45384">MKFKLNDMEKKWILYDVGNSAFTLLIATIMPIYFNYLADQAGISEVNYLAYWGYATSAATIIVAVLGPVLGAASDTKGRRKKIFLVSLLIGALGCVFLGFTQSWIWFLLLFVIAKSAYSLSLVVYDSMLPDVTTDDRADQVSAQGYAWGYIGSCIPFILSLMLVLFYDKIGLTMKTAMGISFLLVAVWWIVMSLPLLKNYRQKHYQSVASGNNLAASFRRLKGVFSELKNNRKILFFLIAFFFYIDGVYTIIDMATAYGTALGLDSTGLLLALLVTQIVAFPAALIFGRLAGKVSASRLITVSIGAYFLIALYGIILKEQYQFWILAVVVGIFQGAIQSMSRSYFVKIIPADKSGEYFGIYDICGKGAAFAGTMVVSLISQLSGSVNLGVGALSVMFLIGIFFFLKADKTPLK</sequence>
<feature type="transmembrane region" description="Helical" evidence="6">
    <location>
        <begin position="146"/>
        <end position="167"/>
    </location>
</feature>
<dbReference type="RefSeq" id="WP_147598809.1">
    <property type="nucleotide sequence ID" value="NZ_BAABXP010000004.1"/>
</dbReference>
<dbReference type="InterPro" id="IPR024671">
    <property type="entry name" value="Atg22-like"/>
</dbReference>
<feature type="transmembrane region" description="Helical" evidence="6">
    <location>
        <begin position="323"/>
        <end position="345"/>
    </location>
</feature>
<keyword evidence="9" id="KW-1185">Reference proteome</keyword>
<feature type="transmembrane region" description="Helical" evidence="6">
    <location>
        <begin position="83"/>
        <end position="100"/>
    </location>
</feature>
<dbReference type="Gene3D" id="1.20.1250.20">
    <property type="entry name" value="MFS general substrate transporter like domains"/>
    <property type="match status" value="1"/>
</dbReference>
<feature type="transmembrane region" description="Helical" evidence="6">
    <location>
        <begin position="234"/>
        <end position="252"/>
    </location>
</feature>
<keyword evidence="2" id="KW-0813">Transport</keyword>
<dbReference type="InterPro" id="IPR036259">
    <property type="entry name" value="MFS_trans_sf"/>
</dbReference>
<evidence type="ECO:0000256" key="2">
    <source>
        <dbReference type="ARBA" id="ARBA00022448"/>
    </source>
</evidence>
<evidence type="ECO:0000313" key="9">
    <source>
        <dbReference type="Proteomes" id="UP001549106"/>
    </source>
</evidence>
<comment type="subcellular location">
    <subcellularLocation>
        <location evidence="1">Cell membrane</location>
        <topology evidence="1">Multi-pass membrane protein</topology>
    </subcellularLocation>
</comment>
<feature type="transmembrane region" description="Helical" evidence="6">
    <location>
        <begin position="385"/>
        <end position="405"/>
    </location>
</feature>
<proteinExistence type="predicted"/>
<dbReference type="EMBL" id="JBEPMJ010000011">
    <property type="protein sequence ID" value="MET3750481.1"/>
    <property type="molecule type" value="Genomic_DNA"/>
</dbReference>
<evidence type="ECO:0000256" key="6">
    <source>
        <dbReference type="SAM" id="Phobius"/>
    </source>
</evidence>
<evidence type="ECO:0000256" key="1">
    <source>
        <dbReference type="ARBA" id="ARBA00004651"/>
    </source>
</evidence>
<evidence type="ECO:0000259" key="7">
    <source>
        <dbReference type="PROSITE" id="PS50850"/>
    </source>
</evidence>
<dbReference type="SUPFAM" id="SSF103473">
    <property type="entry name" value="MFS general substrate transporter"/>
    <property type="match status" value="1"/>
</dbReference>
<keyword evidence="5 6" id="KW-0472">Membrane</keyword>
<reference evidence="8 9" key="1">
    <citation type="submission" date="2024-06" db="EMBL/GenBank/DDBJ databases">
        <title>Genomic Encyclopedia of Type Strains, Phase IV (KMG-IV): sequencing the most valuable type-strain genomes for metagenomic binning, comparative biology and taxonomic classification.</title>
        <authorList>
            <person name="Goeker M."/>
        </authorList>
    </citation>
    <scope>NUCLEOTIDE SEQUENCE [LARGE SCALE GENOMIC DNA]</scope>
    <source>
        <strain evidence="8 9">DSM 29492</strain>
    </source>
</reference>
<dbReference type="InterPro" id="IPR020846">
    <property type="entry name" value="MFS_dom"/>
</dbReference>
<feature type="transmembrane region" description="Helical" evidence="6">
    <location>
        <begin position="357"/>
        <end position="379"/>
    </location>
</feature>